<dbReference type="PANTHER" id="PTHR11905:SF159">
    <property type="entry name" value="ADAM METALLOPROTEASE"/>
    <property type="match status" value="1"/>
</dbReference>
<dbReference type="InterPro" id="IPR001590">
    <property type="entry name" value="Peptidase_M12B"/>
</dbReference>
<keyword evidence="4" id="KW-0482">Metalloprotease</keyword>
<protein>
    <submittedName>
        <fullName evidence="4">A disintegrin and metalloproteinase with thrombospondin motifs 6</fullName>
    </submittedName>
</protein>
<name>A0AAV3ZBU7_9GAST</name>
<dbReference type="Gene3D" id="3.40.1620.60">
    <property type="match status" value="1"/>
</dbReference>
<keyword evidence="4" id="KW-0645">Protease</keyword>
<feature type="chain" id="PRO_5043461434" evidence="2">
    <location>
        <begin position="28"/>
        <end position="322"/>
    </location>
</feature>
<gene>
    <name evidence="4" type="ORF">PoB_001989600</name>
</gene>
<keyword evidence="4" id="KW-0378">Hydrolase</keyword>
<evidence type="ECO:0000313" key="5">
    <source>
        <dbReference type="Proteomes" id="UP000735302"/>
    </source>
</evidence>
<keyword evidence="1" id="KW-1015">Disulfide bond</keyword>
<accession>A0AAV3ZBU7</accession>
<dbReference type="Gene3D" id="3.40.390.10">
    <property type="entry name" value="Collagenase (Catalytic Domain)"/>
    <property type="match status" value="1"/>
</dbReference>
<evidence type="ECO:0000313" key="4">
    <source>
        <dbReference type="EMBL" id="GFN93390.1"/>
    </source>
</evidence>
<keyword evidence="5" id="KW-1185">Reference proteome</keyword>
<comment type="caution">
    <text evidence="1">Lacks conserved residue(s) required for the propagation of feature annotation.</text>
</comment>
<dbReference type="Proteomes" id="UP000735302">
    <property type="component" value="Unassembled WGS sequence"/>
</dbReference>
<feature type="disulfide bond" evidence="1">
    <location>
        <begin position="204"/>
        <end position="228"/>
    </location>
</feature>
<evidence type="ECO:0000256" key="1">
    <source>
        <dbReference type="PROSITE-ProRule" id="PRU00276"/>
    </source>
</evidence>
<feature type="signal peptide" evidence="2">
    <location>
        <begin position="1"/>
        <end position="27"/>
    </location>
</feature>
<feature type="active site" evidence="1">
    <location>
        <position position="187"/>
    </location>
</feature>
<dbReference type="EMBL" id="BLXT01002329">
    <property type="protein sequence ID" value="GFN93390.1"/>
    <property type="molecule type" value="Genomic_DNA"/>
</dbReference>
<dbReference type="PROSITE" id="PS50215">
    <property type="entry name" value="ADAM_MEPRO"/>
    <property type="match status" value="1"/>
</dbReference>
<feature type="binding site" evidence="1">
    <location>
        <position position="196"/>
    </location>
    <ligand>
        <name>Zn(2+)</name>
        <dbReference type="ChEBI" id="CHEBI:29105"/>
        <note>catalytic</note>
    </ligand>
</feature>
<keyword evidence="2" id="KW-0732">Signal</keyword>
<dbReference type="SUPFAM" id="SSF55486">
    <property type="entry name" value="Metalloproteases ('zincins'), catalytic domain"/>
    <property type="match status" value="1"/>
</dbReference>
<dbReference type="Pfam" id="PF13688">
    <property type="entry name" value="Reprolysin_5"/>
    <property type="match status" value="1"/>
</dbReference>
<organism evidence="4 5">
    <name type="scientific">Plakobranchus ocellatus</name>
    <dbReference type="NCBI Taxonomy" id="259542"/>
    <lineage>
        <taxon>Eukaryota</taxon>
        <taxon>Metazoa</taxon>
        <taxon>Spiralia</taxon>
        <taxon>Lophotrochozoa</taxon>
        <taxon>Mollusca</taxon>
        <taxon>Gastropoda</taxon>
        <taxon>Heterobranchia</taxon>
        <taxon>Euthyneura</taxon>
        <taxon>Panpulmonata</taxon>
        <taxon>Sacoglossa</taxon>
        <taxon>Placobranchoidea</taxon>
        <taxon>Plakobranchidae</taxon>
        <taxon>Plakobranchus</taxon>
    </lineage>
</organism>
<keyword evidence="1" id="KW-0479">Metal-binding</keyword>
<reference evidence="4 5" key="1">
    <citation type="journal article" date="2021" name="Elife">
        <title>Chloroplast acquisition without the gene transfer in kleptoplastic sea slugs, Plakobranchus ocellatus.</title>
        <authorList>
            <person name="Maeda T."/>
            <person name="Takahashi S."/>
            <person name="Yoshida T."/>
            <person name="Shimamura S."/>
            <person name="Takaki Y."/>
            <person name="Nagai Y."/>
            <person name="Toyoda A."/>
            <person name="Suzuki Y."/>
            <person name="Arimoto A."/>
            <person name="Ishii H."/>
            <person name="Satoh N."/>
            <person name="Nishiyama T."/>
            <person name="Hasebe M."/>
            <person name="Maruyama T."/>
            <person name="Minagawa J."/>
            <person name="Obokata J."/>
            <person name="Shigenobu S."/>
        </authorList>
    </citation>
    <scope>NUCLEOTIDE SEQUENCE [LARGE SCALE GENOMIC DNA]</scope>
</reference>
<sequence>MLLFSQQTRFLALLLMLFVINLPTTFCDEDDDDTLDHYIVDVLAVVDKPMLDYWIKAPGAGSKEKVIEEIKSLFFEVNFVYQSLRQYNLSIEIRLKDIAFPNSSMVPTEKVTNNVVDGTVVGNNFARYLSRKGFKYDHAMYITRYNLKGSSIHTRGSAYVRAACKKYGTSRIEGRRDYNTVRVAAHELGHSLGASHDNQKNPECKGKYIMSTGVSAIGSPQFWYFSKCSANAMKRYIKSLGKNNCLRRSRNPPIISKRMGELVHQNSMCKRLYGNKVSPSYAYGDKLCYKLRCSTGKWVQSYVTPEGVTCDKDKKCSMGRCV</sequence>
<dbReference type="GO" id="GO:0006509">
    <property type="term" value="P:membrane protein ectodomain proteolysis"/>
    <property type="evidence" value="ECO:0007669"/>
    <property type="project" value="TreeGrafter"/>
</dbReference>
<keyword evidence="1" id="KW-0862">Zinc</keyword>
<feature type="binding site" evidence="1">
    <location>
        <position position="186"/>
    </location>
    <ligand>
        <name>Zn(2+)</name>
        <dbReference type="ChEBI" id="CHEBI:29105"/>
        <note>catalytic</note>
    </ligand>
</feature>
<dbReference type="PANTHER" id="PTHR11905">
    <property type="entry name" value="ADAM A DISINTEGRIN AND METALLOPROTEASE DOMAIN"/>
    <property type="match status" value="1"/>
</dbReference>
<dbReference type="InterPro" id="IPR024079">
    <property type="entry name" value="MetalloPept_cat_dom_sf"/>
</dbReference>
<comment type="caution">
    <text evidence="4">The sequence shown here is derived from an EMBL/GenBank/DDBJ whole genome shotgun (WGS) entry which is preliminary data.</text>
</comment>
<dbReference type="GO" id="GO:0046872">
    <property type="term" value="F:metal ion binding"/>
    <property type="evidence" value="ECO:0007669"/>
    <property type="project" value="UniProtKB-KW"/>
</dbReference>
<evidence type="ECO:0000256" key="2">
    <source>
        <dbReference type="SAM" id="SignalP"/>
    </source>
</evidence>
<feature type="domain" description="Peptidase M12B" evidence="3">
    <location>
        <begin position="38"/>
        <end position="249"/>
    </location>
</feature>
<dbReference type="AlphaFoldDB" id="A0AAV3ZBU7"/>
<proteinExistence type="predicted"/>
<evidence type="ECO:0000259" key="3">
    <source>
        <dbReference type="PROSITE" id="PS50215"/>
    </source>
</evidence>
<dbReference type="GO" id="GO:0004222">
    <property type="term" value="F:metalloendopeptidase activity"/>
    <property type="evidence" value="ECO:0007669"/>
    <property type="project" value="InterPro"/>
</dbReference>
<feature type="binding site" evidence="1">
    <location>
        <position position="190"/>
    </location>
    <ligand>
        <name>Zn(2+)</name>
        <dbReference type="ChEBI" id="CHEBI:29105"/>
        <note>catalytic</note>
    </ligand>
</feature>